<accession>A0A0N4T344</accession>
<reference evidence="3" key="1">
    <citation type="submission" date="2017-02" db="UniProtKB">
        <authorList>
            <consortium name="WormBaseParasite"/>
        </authorList>
    </citation>
    <scope>IDENTIFICATION</scope>
</reference>
<evidence type="ECO:0000313" key="3">
    <source>
        <dbReference type="WBParaSite" id="BPAG_0000262401-mRNA-1"/>
    </source>
</evidence>
<name>A0A0N4T344_BRUPA</name>
<keyword evidence="2" id="KW-1185">Reference proteome</keyword>
<organism evidence="3">
    <name type="scientific">Brugia pahangi</name>
    <name type="common">Filarial nematode worm</name>
    <dbReference type="NCBI Taxonomy" id="6280"/>
    <lineage>
        <taxon>Eukaryota</taxon>
        <taxon>Metazoa</taxon>
        <taxon>Ecdysozoa</taxon>
        <taxon>Nematoda</taxon>
        <taxon>Chromadorea</taxon>
        <taxon>Rhabditida</taxon>
        <taxon>Spirurina</taxon>
        <taxon>Spiruromorpha</taxon>
        <taxon>Filarioidea</taxon>
        <taxon>Onchocercidae</taxon>
        <taxon>Brugia</taxon>
    </lineage>
</organism>
<evidence type="ECO:0000313" key="2">
    <source>
        <dbReference type="Proteomes" id="UP000278627"/>
    </source>
</evidence>
<reference evidence="1 2" key="2">
    <citation type="submission" date="2018-11" db="EMBL/GenBank/DDBJ databases">
        <authorList>
            <consortium name="Pathogen Informatics"/>
        </authorList>
    </citation>
    <scope>NUCLEOTIDE SEQUENCE [LARGE SCALE GENOMIC DNA]</scope>
</reference>
<protein>
    <submittedName>
        <fullName evidence="1 3">Uncharacterized protein</fullName>
    </submittedName>
</protein>
<proteinExistence type="predicted"/>
<evidence type="ECO:0000313" key="1">
    <source>
        <dbReference type="EMBL" id="VDN83780.1"/>
    </source>
</evidence>
<dbReference type="WBParaSite" id="BPAG_0000262401-mRNA-1">
    <property type="protein sequence ID" value="BPAG_0000262401-mRNA-1"/>
    <property type="gene ID" value="BPAG_0000262401"/>
</dbReference>
<dbReference type="EMBL" id="UZAD01000419">
    <property type="protein sequence ID" value="VDN83780.1"/>
    <property type="molecule type" value="Genomic_DNA"/>
</dbReference>
<sequence>MGEKARKEGEVLPFAHMPSAAPYSNDRGSSCPCIQPGGLRSWEVYASVFILEKEGNGRGWDSNEVITDINFQKVIIYLHYQCCSSNRSLYLLVI</sequence>
<gene>
    <name evidence="1" type="ORF">BPAG_LOCUS2594</name>
</gene>
<dbReference type="AlphaFoldDB" id="A0A0N4T344"/>
<dbReference type="Proteomes" id="UP000278627">
    <property type="component" value="Unassembled WGS sequence"/>
</dbReference>